<protein>
    <submittedName>
        <fullName evidence="5">Coiled-coil domain containing 18</fullName>
    </submittedName>
</protein>
<comment type="subcellular location">
    <subcellularLocation>
        <location evidence="1">Cytoplasm</location>
    </subcellularLocation>
</comment>
<keyword evidence="2" id="KW-0963">Cytoplasm</keyword>
<dbReference type="Proteomes" id="UP000694543">
    <property type="component" value="Unplaced"/>
</dbReference>
<reference evidence="5" key="2">
    <citation type="submission" date="2025-09" db="UniProtKB">
        <authorList>
            <consortium name="Ensembl"/>
        </authorList>
    </citation>
    <scope>IDENTIFICATION</scope>
</reference>
<dbReference type="PANTHER" id="PTHR18875:SF8">
    <property type="entry name" value="COILED-COIL DOMAIN-CONTAINING PROTEIN 18"/>
    <property type="match status" value="1"/>
</dbReference>
<accession>A0A8C3LER7</accession>
<dbReference type="Ensembl" id="ENSCPIT00010010915.1">
    <property type="protein sequence ID" value="ENSCPIP00010009252.1"/>
    <property type="gene ID" value="ENSCPIG00010007187.1"/>
</dbReference>
<keyword evidence="3 4" id="KW-0175">Coiled coil</keyword>
<evidence type="ECO:0000313" key="5">
    <source>
        <dbReference type="Ensembl" id="ENSCPIP00010009252.1"/>
    </source>
</evidence>
<evidence type="ECO:0000256" key="3">
    <source>
        <dbReference type="ARBA" id="ARBA00023054"/>
    </source>
</evidence>
<feature type="coiled-coil region" evidence="4">
    <location>
        <begin position="990"/>
        <end position="1157"/>
    </location>
</feature>
<evidence type="ECO:0000256" key="4">
    <source>
        <dbReference type="SAM" id="Coils"/>
    </source>
</evidence>
<feature type="coiled-coil region" evidence="4">
    <location>
        <begin position="589"/>
        <end position="616"/>
    </location>
</feature>
<proteinExistence type="predicted"/>
<feature type="coiled-coil region" evidence="4">
    <location>
        <begin position="186"/>
        <end position="360"/>
    </location>
</feature>
<dbReference type="SUPFAM" id="SSF57997">
    <property type="entry name" value="Tropomyosin"/>
    <property type="match status" value="1"/>
</dbReference>
<organism evidence="5 6">
    <name type="scientific">Chrysolophus pictus</name>
    <name type="common">Golden pheasant</name>
    <name type="synonym">Phasianus pictus</name>
    <dbReference type="NCBI Taxonomy" id="9089"/>
    <lineage>
        <taxon>Eukaryota</taxon>
        <taxon>Metazoa</taxon>
        <taxon>Chordata</taxon>
        <taxon>Craniata</taxon>
        <taxon>Vertebrata</taxon>
        <taxon>Euteleostomi</taxon>
        <taxon>Archelosauria</taxon>
        <taxon>Archosauria</taxon>
        <taxon>Dinosauria</taxon>
        <taxon>Saurischia</taxon>
        <taxon>Theropoda</taxon>
        <taxon>Coelurosauria</taxon>
        <taxon>Aves</taxon>
        <taxon>Neognathae</taxon>
        <taxon>Galloanserae</taxon>
        <taxon>Galliformes</taxon>
        <taxon>Phasianidae</taxon>
        <taxon>Phasianinae</taxon>
        <taxon>Chrysolophus</taxon>
    </lineage>
</organism>
<dbReference type="GO" id="GO:0005737">
    <property type="term" value="C:cytoplasm"/>
    <property type="evidence" value="ECO:0007669"/>
    <property type="project" value="UniProtKB-SubCell"/>
</dbReference>
<feature type="coiled-coil region" evidence="4">
    <location>
        <begin position="1200"/>
        <end position="1234"/>
    </location>
</feature>
<reference evidence="5" key="1">
    <citation type="submission" date="2025-08" db="UniProtKB">
        <authorList>
            <consortium name="Ensembl"/>
        </authorList>
    </citation>
    <scope>IDENTIFICATION</scope>
</reference>
<evidence type="ECO:0000256" key="1">
    <source>
        <dbReference type="ARBA" id="ARBA00004496"/>
    </source>
</evidence>
<feature type="coiled-coil region" evidence="4">
    <location>
        <begin position="448"/>
        <end position="556"/>
    </location>
</feature>
<feature type="coiled-coil region" evidence="4">
    <location>
        <begin position="663"/>
        <end position="715"/>
    </location>
</feature>
<name>A0A8C3LER7_CHRPC</name>
<sequence length="1249" mass="145265">MECSVWARSRSDDEELLVAVESLRSQLRRTEESLQSVGTELSSTGTREHSHGCFDGAADLILEDLVQLNCNSQCSSNCKKTAGKTYCWDFQRKSKLDLMPTAFDKAVEENECLKEKLYDLHEQNASLASQNHYLKNRVETTNLELMESKTRISYLESTLGTHLVNIPKLEERIVTLEAEVSAQDKILRAEQQRNEALLNAEELTRVFQKYKEKITGRFEKVQAEGARLENYIINCEKEREKLNEKCVSYRKHLDIQDEQLRQLREENHNAKEEIVTLEAKNSEMMLTLNRSNQKILELEKELNEKKRVLKEKNALVSENAELRALNAQQHNNLKLCHQEMENSRQELNLLETIISQLSSSTSEEFNWHNLKRQLSSPSKEAVSESCESNKPLTAGLSIELATKEAETGKPHTNLTACNTVEHLLNDNERQEKRGLCGLEIEPVKLIKTQEERRKCQQLELVSKQFEKERQRFKKEMEKLRVKLAKLDNENLSLKTSMAQRTSQFQSMQEELSAKTLKTNTLKQEIAKKSTQLSALKKQLEEKAAAYSAAAARSTELEQELMGKNKHIHELETTVSEERKQLTSAFEKAKLMHLEQRREMEKQIELLQTQLDKKHQQFVEQETTISVLQQDIIHKQHHIESLDGLLMESREEMKKQDLKKDERLKILESQLNEQTIKVKQLESALDVCKEELALYLSQTEENKEMFQNQLKKKSKEVCYLQKEIKLKGRNLQDTSEQNILLQQTLHHQQQMLQQETIRTGELEDNQTKLEEQVSALEQELQKQKVYAEDELRKVEEKLCLACQEADLYRQKVDELNNIIRQKTLEMDEYNNELTGMGKEVVQLKQDIDDKMMQISHLDITLKEARSELRAKTSEVTALEDKLLQSETCHREALQKIEELESALQNAHGELKVISLQLQGLQDALQNAQLSLEEKEVAIMNLTAELRYCTGEIEDKKQELLDMDQALKKRNWELKQRAAQITQLDMTVREHKGGMEQQIIQLECNLEKSELEVKECNKQIESLENKLQHSKEELREKDFELLQRNQEINQLKKKMERQQQSLEVLEKTVKNQENCIGDQYREALDLGQQLKLEREQLQQTHSELLEARQMLVQSQREADRLTCELEEVNYLSQEKESRANRLAEELGAAKAREAQLELQMQSEINRLFAQISSLQDTCQIKLAHEKDQAKGQISAEHQKFDSYHLSEQLQQVKVELEEAQDNVTNLQLQLQVRDEMVRAASETLLVKVREL</sequence>
<keyword evidence="6" id="KW-1185">Reference proteome</keyword>
<feature type="coiled-coil region" evidence="4">
    <location>
        <begin position="751"/>
        <end position="943"/>
    </location>
</feature>
<evidence type="ECO:0000256" key="2">
    <source>
        <dbReference type="ARBA" id="ARBA00022490"/>
    </source>
</evidence>
<dbReference type="AlphaFoldDB" id="A0A8C3LER7"/>
<dbReference type="PANTHER" id="PTHR18875">
    <property type="entry name" value="SARCOMA ANTIGEN NY-SAR-24/CYTOSKELETAL PROTEIN SOJO"/>
    <property type="match status" value="1"/>
</dbReference>
<evidence type="ECO:0000313" key="6">
    <source>
        <dbReference type="Proteomes" id="UP000694543"/>
    </source>
</evidence>